<comment type="caution">
    <text evidence="1">The sequence shown here is derived from an EMBL/GenBank/DDBJ whole genome shotgun (WGS) entry which is preliminary data.</text>
</comment>
<dbReference type="InParanoid" id="D6TY66"/>
<keyword evidence="2" id="KW-1185">Reference proteome</keyword>
<accession>D6TY66</accession>
<proteinExistence type="predicted"/>
<sequence>MYAETAHYRRIHISMVRVTAVRAGEGMTFAHPTQTTARTILTRVGRVHLSDTQPTFLSFVLHTGANEASLPQRHSTSKCLAPELALLWFGHMQVLKDEHGILRGKGDQLLGCLLGKGAGTIALCATKPFEKTPNTVCIFLLCLTGRMFALETSAGLGGTSVFDFDVFPTHKEGAPIGVNCDKGIGLLEINPYRENPCGSGASSINVTRPMSLPWRLVTVRLSISTAFSKVVSKS</sequence>
<dbReference type="Proteomes" id="UP000004508">
    <property type="component" value="Unassembled WGS sequence"/>
</dbReference>
<evidence type="ECO:0000313" key="1">
    <source>
        <dbReference type="EMBL" id="EFH85062.1"/>
    </source>
</evidence>
<name>D6TY66_KTERA</name>
<gene>
    <name evidence="1" type="ORF">Krac_6210</name>
</gene>
<dbReference type="EMBL" id="ADVG01000003">
    <property type="protein sequence ID" value="EFH85062.1"/>
    <property type="molecule type" value="Genomic_DNA"/>
</dbReference>
<evidence type="ECO:0000313" key="2">
    <source>
        <dbReference type="Proteomes" id="UP000004508"/>
    </source>
</evidence>
<reference evidence="1 2" key="1">
    <citation type="journal article" date="2011" name="Stand. Genomic Sci.">
        <title>Non-contiguous finished genome sequence and contextual data of the filamentous soil bacterium Ktedonobacter racemifer type strain (SOSP1-21).</title>
        <authorList>
            <person name="Chang Y.J."/>
            <person name="Land M."/>
            <person name="Hauser L."/>
            <person name="Chertkov O."/>
            <person name="Del Rio T.G."/>
            <person name="Nolan M."/>
            <person name="Copeland A."/>
            <person name="Tice H."/>
            <person name="Cheng J.F."/>
            <person name="Lucas S."/>
            <person name="Han C."/>
            <person name="Goodwin L."/>
            <person name="Pitluck S."/>
            <person name="Ivanova N."/>
            <person name="Ovchinikova G."/>
            <person name="Pati A."/>
            <person name="Chen A."/>
            <person name="Palaniappan K."/>
            <person name="Mavromatis K."/>
            <person name="Liolios K."/>
            <person name="Brettin T."/>
            <person name="Fiebig A."/>
            <person name="Rohde M."/>
            <person name="Abt B."/>
            <person name="Goker M."/>
            <person name="Detter J.C."/>
            <person name="Woyke T."/>
            <person name="Bristow J."/>
            <person name="Eisen J.A."/>
            <person name="Markowitz V."/>
            <person name="Hugenholtz P."/>
            <person name="Kyrpides N.C."/>
            <person name="Klenk H.P."/>
            <person name="Lapidus A."/>
        </authorList>
    </citation>
    <scope>NUCLEOTIDE SEQUENCE [LARGE SCALE GENOMIC DNA]</scope>
    <source>
        <strain evidence="2">DSM 44963</strain>
    </source>
</reference>
<organism evidence="1 2">
    <name type="scientific">Ktedonobacter racemifer DSM 44963</name>
    <dbReference type="NCBI Taxonomy" id="485913"/>
    <lineage>
        <taxon>Bacteria</taxon>
        <taxon>Bacillati</taxon>
        <taxon>Chloroflexota</taxon>
        <taxon>Ktedonobacteria</taxon>
        <taxon>Ktedonobacterales</taxon>
        <taxon>Ktedonobacteraceae</taxon>
        <taxon>Ktedonobacter</taxon>
    </lineage>
</organism>
<dbReference type="AlphaFoldDB" id="D6TY66"/>
<protein>
    <submittedName>
        <fullName evidence="1">Uncharacterized protein</fullName>
    </submittedName>
</protein>